<evidence type="ECO:0000256" key="1">
    <source>
        <dbReference type="SAM" id="MobiDB-lite"/>
    </source>
</evidence>
<evidence type="ECO:0000313" key="3">
    <source>
        <dbReference type="Proteomes" id="UP000490386"/>
    </source>
</evidence>
<evidence type="ECO:0000313" key="2">
    <source>
        <dbReference type="EMBL" id="KAB1637852.1"/>
    </source>
</evidence>
<dbReference type="EMBL" id="WBJX01000003">
    <property type="protein sequence ID" value="KAB1637852.1"/>
    <property type="molecule type" value="Genomic_DNA"/>
</dbReference>
<dbReference type="InterPro" id="IPR027417">
    <property type="entry name" value="P-loop_NTPase"/>
</dbReference>
<dbReference type="RefSeq" id="WP_151423996.1">
    <property type="nucleotide sequence ID" value="NZ_WBJX01000003.1"/>
</dbReference>
<comment type="caution">
    <text evidence="2">The sequence shown here is derived from an EMBL/GenBank/DDBJ whole genome shotgun (WGS) entry which is preliminary data.</text>
</comment>
<dbReference type="OrthoDB" id="3723362at2"/>
<name>A0A7J5B1W4_9MICO</name>
<feature type="region of interest" description="Disordered" evidence="1">
    <location>
        <begin position="237"/>
        <end position="294"/>
    </location>
</feature>
<protein>
    <submittedName>
        <fullName evidence="2">Uncharacterized protein</fullName>
    </submittedName>
</protein>
<dbReference type="Gene3D" id="3.40.50.300">
    <property type="entry name" value="P-loop containing nucleotide triphosphate hydrolases"/>
    <property type="match status" value="1"/>
</dbReference>
<organism evidence="2 3">
    <name type="scientific">Pseudoclavibacter terrae</name>
    <dbReference type="NCBI Taxonomy" id="1530195"/>
    <lineage>
        <taxon>Bacteria</taxon>
        <taxon>Bacillati</taxon>
        <taxon>Actinomycetota</taxon>
        <taxon>Actinomycetes</taxon>
        <taxon>Micrococcales</taxon>
        <taxon>Microbacteriaceae</taxon>
        <taxon>Pseudoclavibacter</taxon>
    </lineage>
</organism>
<sequence>MSRTSALNLAWPHALTARGAAELRELREHATVPLALRRRVGVASLAVGAGCTTVAVELARFLSSVRRDRVRFVSAQGGSPRPERGLDGTAVEALELSPAEWPADVDAWWRLHRASSDAYDLTVTDWGATPLERICDLAEHSHVLCLVAPADRSSVQQALDVAAAIGAHTRVVLVAVDVQRVAGVATEMLVDNLPFPSVLLRHDRKLREGAGRGLDGVRMLRLGARVIDAAAGVAAPPVPTPVAQSVPGQAATPVSPSAAVPAPPSAPEPPAQAPVFPPAPSRPAPTPDRSGRRP</sequence>
<feature type="compositionally biased region" description="Low complexity" evidence="1">
    <location>
        <begin position="237"/>
        <end position="260"/>
    </location>
</feature>
<feature type="compositionally biased region" description="Pro residues" evidence="1">
    <location>
        <begin position="261"/>
        <end position="286"/>
    </location>
</feature>
<dbReference type="Proteomes" id="UP000490386">
    <property type="component" value="Unassembled WGS sequence"/>
</dbReference>
<accession>A0A7J5B1W4</accession>
<dbReference type="AlphaFoldDB" id="A0A7J5B1W4"/>
<gene>
    <name evidence="2" type="ORF">F8O03_11745</name>
</gene>
<keyword evidence="3" id="KW-1185">Reference proteome</keyword>
<reference evidence="2 3" key="1">
    <citation type="submission" date="2019-09" db="EMBL/GenBank/DDBJ databases">
        <title>Phylogeny of genus Pseudoclavibacter and closely related genus.</title>
        <authorList>
            <person name="Li Y."/>
        </authorList>
    </citation>
    <scope>NUCLEOTIDE SEQUENCE [LARGE SCALE GENOMIC DNA]</scope>
    <source>
        <strain evidence="2 3">THG-MD12</strain>
    </source>
</reference>
<dbReference type="SUPFAM" id="SSF52540">
    <property type="entry name" value="P-loop containing nucleoside triphosphate hydrolases"/>
    <property type="match status" value="1"/>
</dbReference>
<proteinExistence type="predicted"/>